<reference evidence="1" key="1">
    <citation type="submission" date="2022-07" db="EMBL/GenBank/DDBJ databases">
        <title>Phylogenomic reconstructions and comparative analyses of Kickxellomycotina fungi.</title>
        <authorList>
            <person name="Reynolds N.K."/>
            <person name="Stajich J.E."/>
            <person name="Barry K."/>
            <person name="Grigoriev I.V."/>
            <person name="Crous P."/>
            <person name="Smith M.E."/>
        </authorList>
    </citation>
    <scope>NUCLEOTIDE SEQUENCE</scope>
    <source>
        <strain evidence="1">BCRC 34297</strain>
    </source>
</reference>
<evidence type="ECO:0000313" key="1">
    <source>
        <dbReference type="EMBL" id="KAJ2751193.1"/>
    </source>
</evidence>
<dbReference type="AlphaFoldDB" id="A0A9W8GRB1"/>
<name>A0A9W8GRB1_9FUNG</name>
<dbReference type="OrthoDB" id="5512918at2759"/>
<gene>
    <name evidence="1" type="ORF">GGI19_004634</name>
</gene>
<protein>
    <submittedName>
        <fullName evidence="1">Uncharacterized protein</fullName>
    </submittedName>
</protein>
<keyword evidence="2" id="KW-1185">Reference proteome</keyword>
<comment type="caution">
    <text evidence="1">The sequence shown here is derived from an EMBL/GenBank/DDBJ whole genome shotgun (WGS) entry which is preliminary data.</text>
</comment>
<proteinExistence type="predicted"/>
<sequence length="67" mass="7277">MSDHYNNLLSGVNVGDGKDNVLAALSSYSPVVEDKRVTITCPKSTSSYLYVTFDDNYRVKDKGISGA</sequence>
<dbReference type="EMBL" id="JANBUH010000434">
    <property type="protein sequence ID" value="KAJ2751193.1"/>
    <property type="molecule type" value="Genomic_DNA"/>
</dbReference>
<dbReference type="Proteomes" id="UP001140011">
    <property type="component" value="Unassembled WGS sequence"/>
</dbReference>
<evidence type="ECO:0000313" key="2">
    <source>
        <dbReference type="Proteomes" id="UP001140011"/>
    </source>
</evidence>
<organism evidence="1 2">
    <name type="scientific">Coemansia pectinata</name>
    <dbReference type="NCBI Taxonomy" id="1052879"/>
    <lineage>
        <taxon>Eukaryota</taxon>
        <taxon>Fungi</taxon>
        <taxon>Fungi incertae sedis</taxon>
        <taxon>Zoopagomycota</taxon>
        <taxon>Kickxellomycotina</taxon>
        <taxon>Kickxellomycetes</taxon>
        <taxon>Kickxellales</taxon>
        <taxon>Kickxellaceae</taxon>
        <taxon>Coemansia</taxon>
    </lineage>
</organism>
<accession>A0A9W8GRB1</accession>